<proteinExistence type="predicted"/>
<dbReference type="GO" id="GO:0008654">
    <property type="term" value="P:phospholipid biosynthetic process"/>
    <property type="evidence" value="ECO:0007669"/>
    <property type="project" value="InterPro"/>
</dbReference>
<dbReference type="GO" id="GO:0016020">
    <property type="term" value="C:membrane"/>
    <property type="evidence" value="ECO:0007669"/>
    <property type="project" value="InterPro"/>
</dbReference>
<protein>
    <submittedName>
        <fullName evidence="2 4">CDP-alcohol phosphatidyltransferase</fullName>
        <ecNumber evidence="4">2.7.8.-</ecNumber>
    </submittedName>
</protein>
<keyword evidence="1" id="KW-0812">Transmembrane</keyword>
<sequence>MLAGKFRDRFHQAIFPITASLGRLGLTPNVITTSGLILTVPLGYSIIKCHLILSALLIALCGFIDTLDGALAEKTNSGSEFGKFYDAFCDRVVEAVIYLSIAVGFPDLVYPAIIALTLSYLASYIAAWQRGMKYVGVGSRAERMIVLIIAFFLGEIFYGLIIVSVLAGFTVVHRFYLSLKEG</sequence>
<accession>A0A1F2P5W0</accession>
<organism evidence="4 5">
    <name type="scientific">Candidatus Syntropharchaeum butanivorans</name>
    <dbReference type="NCBI Taxonomy" id="1839936"/>
    <lineage>
        <taxon>Archaea</taxon>
        <taxon>Methanobacteriati</taxon>
        <taxon>Methanobacteriota</taxon>
        <taxon>Stenosarchaea group</taxon>
        <taxon>Methanomicrobia</taxon>
        <taxon>Methanosarcinales</taxon>
        <taxon>ANME-2 cluster</taxon>
        <taxon>Candidatus Syntropharchaeum</taxon>
    </lineage>
</organism>
<dbReference type="STRING" id="1839936.SBU_000973"/>
<evidence type="ECO:0000256" key="1">
    <source>
        <dbReference type="SAM" id="Phobius"/>
    </source>
</evidence>
<comment type="caution">
    <text evidence="4">The sequence shown here is derived from an EMBL/GenBank/DDBJ whole genome shotgun (WGS) entry which is preliminary data.</text>
</comment>
<keyword evidence="1" id="KW-1133">Transmembrane helix</keyword>
<dbReference type="AlphaFoldDB" id="A0A1F2P5W0"/>
<feature type="transmembrane region" description="Helical" evidence="1">
    <location>
        <begin position="147"/>
        <end position="172"/>
    </location>
</feature>
<dbReference type="Proteomes" id="UP000185779">
    <property type="component" value="Unassembled WGS sequence"/>
</dbReference>
<dbReference type="Gene3D" id="1.20.120.1760">
    <property type="match status" value="1"/>
</dbReference>
<dbReference type="Proteomes" id="UP000885863">
    <property type="component" value="Unassembled WGS sequence"/>
</dbReference>
<reference evidence="2" key="2">
    <citation type="journal article" date="2020" name="mSystems">
        <title>Genome- and Community-Level Interaction Insights into Carbon Utilization and Element Cycling Functions of Hydrothermarchaeota in Hydrothermal Sediment.</title>
        <authorList>
            <person name="Zhou Z."/>
            <person name="Liu Y."/>
            <person name="Xu W."/>
            <person name="Pan J."/>
            <person name="Luo Z.H."/>
            <person name="Li M."/>
        </authorList>
    </citation>
    <scope>NUCLEOTIDE SEQUENCE [LARGE SCALE GENOMIC DNA]</scope>
    <source>
        <strain evidence="2">HyVt-185</strain>
        <strain evidence="3">HyVt-386</strain>
    </source>
</reference>
<dbReference type="EMBL" id="LYOR01000004">
    <property type="protein sequence ID" value="OFV66036.1"/>
    <property type="molecule type" value="Genomic_DNA"/>
</dbReference>
<dbReference type="EC" id="2.7.8.-" evidence="4"/>
<evidence type="ECO:0000313" key="5">
    <source>
        <dbReference type="Proteomes" id="UP000185779"/>
    </source>
</evidence>
<dbReference type="Pfam" id="PF01066">
    <property type="entry name" value="CDP-OH_P_transf"/>
    <property type="match status" value="1"/>
</dbReference>
<reference evidence="4 5" key="1">
    <citation type="submission" date="2016-05" db="EMBL/GenBank/DDBJ databases">
        <title>Microbial consortia oxidize butane by reversing methanogenesis.</title>
        <authorList>
            <person name="Laso-Perez R."/>
            <person name="Richter M."/>
            <person name="Wegener G."/>
            <person name="Musat F."/>
        </authorList>
    </citation>
    <scope>NUCLEOTIDE SEQUENCE [LARGE SCALE GENOMIC DNA]</scope>
    <source>
        <strain evidence="4">BOX1</strain>
    </source>
</reference>
<dbReference type="Proteomes" id="UP000885936">
    <property type="component" value="Unassembled WGS sequence"/>
</dbReference>
<dbReference type="GO" id="GO:0016780">
    <property type="term" value="F:phosphotransferase activity, for other substituted phosphate groups"/>
    <property type="evidence" value="ECO:0007669"/>
    <property type="project" value="InterPro"/>
</dbReference>
<keyword evidence="1" id="KW-0472">Membrane</keyword>
<evidence type="ECO:0000313" key="4">
    <source>
        <dbReference type="EMBL" id="OFV66036.1"/>
    </source>
</evidence>
<feature type="transmembrane region" description="Helical" evidence="1">
    <location>
        <begin position="50"/>
        <end position="72"/>
    </location>
</feature>
<feature type="transmembrane region" description="Helical" evidence="1">
    <location>
        <begin position="108"/>
        <end position="127"/>
    </location>
</feature>
<evidence type="ECO:0000313" key="2">
    <source>
        <dbReference type="EMBL" id="HDM35735.1"/>
    </source>
</evidence>
<dbReference type="InterPro" id="IPR043130">
    <property type="entry name" value="CDP-OH_PTrfase_TM_dom"/>
</dbReference>
<dbReference type="EMBL" id="DQZR01000023">
    <property type="protein sequence ID" value="HDM35735.1"/>
    <property type="molecule type" value="Genomic_DNA"/>
</dbReference>
<evidence type="ECO:0000313" key="3">
    <source>
        <dbReference type="EMBL" id="HEC56435.1"/>
    </source>
</evidence>
<gene>
    <name evidence="2" type="ORF">ENG09_00580</name>
    <name evidence="3" type="ORF">ENI32_00895</name>
    <name evidence="4" type="ORF">SBU_000973</name>
</gene>
<dbReference type="EMBL" id="DRIE01000012">
    <property type="protein sequence ID" value="HEC56435.1"/>
    <property type="molecule type" value="Genomic_DNA"/>
</dbReference>
<keyword evidence="4" id="KW-0808">Transferase</keyword>
<name>A0A1F2P5W0_9EURY</name>
<keyword evidence="5" id="KW-1185">Reference proteome</keyword>
<dbReference type="InterPro" id="IPR000462">
    <property type="entry name" value="CDP-OH_P_trans"/>
</dbReference>